<evidence type="ECO:0000313" key="4">
    <source>
        <dbReference type="Proteomes" id="UP000225889"/>
    </source>
</evidence>
<evidence type="ECO:0000259" key="2">
    <source>
        <dbReference type="PROSITE" id="PS51168"/>
    </source>
</evidence>
<dbReference type="AlphaFoldDB" id="A0A2G3DUF5"/>
<name>A0A2G3DUF5_9FIRM</name>
<dbReference type="RefSeq" id="WP_099392161.1">
    <property type="nucleotide sequence ID" value="NZ_PDYF01000017.1"/>
</dbReference>
<dbReference type="Proteomes" id="UP000225889">
    <property type="component" value="Unassembled WGS sequence"/>
</dbReference>
<dbReference type="GO" id="GO:0009697">
    <property type="term" value="P:salicylic acid biosynthetic process"/>
    <property type="evidence" value="ECO:0007669"/>
    <property type="project" value="TreeGrafter"/>
</dbReference>
<keyword evidence="1" id="KW-0413">Isomerase</keyword>
<reference evidence="3 4" key="1">
    <citation type="submission" date="2017-10" db="EMBL/GenBank/DDBJ databases">
        <title>Resolving the taxonomy of Roseburia spp., Eubacterium rectale and Agathobacter spp. through phylogenomic analysis.</title>
        <authorList>
            <person name="Sheridan P.O."/>
            <person name="Walker A.W."/>
            <person name="Duncan S.H."/>
            <person name="Scott K.P."/>
            <person name="Toole P.W.O."/>
            <person name="Luis P."/>
            <person name="Flint H.J."/>
        </authorList>
    </citation>
    <scope>NUCLEOTIDE SEQUENCE [LARGE SCALE GENOMIC DNA]</scope>
    <source>
        <strain evidence="3 4">JK626</strain>
    </source>
</reference>
<dbReference type="InterPro" id="IPR051331">
    <property type="entry name" value="Chorismate_mutase-related"/>
</dbReference>
<dbReference type="PANTHER" id="PTHR38041:SF1">
    <property type="entry name" value="CHORISMATE MUTASE"/>
    <property type="match status" value="1"/>
</dbReference>
<dbReference type="PROSITE" id="PS51168">
    <property type="entry name" value="CHORISMATE_MUT_2"/>
    <property type="match status" value="1"/>
</dbReference>
<dbReference type="InterPro" id="IPR002701">
    <property type="entry name" value="CM_II_prokaryot"/>
</dbReference>
<dbReference type="SMART" id="SM00830">
    <property type="entry name" value="CM_2"/>
    <property type="match status" value="1"/>
</dbReference>
<feature type="domain" description="Chorismate mutase" evidence="2">
    <location>
        <begin position="1"/>
        <end position="90"/>
    </location>
</feature>
<organism evidence="3 4">
    <name type="scientific">Pseudobutyrivibrio ruminis</name>
    <dbReference type="NCBI Taxonomy" id="46206"/>
    <lineage>
        <taxon>Bacteria</taxon>
        <taxon>Bacillati</taxon>
        <taxon>Bacillota</taxon>
        <taxon>Clostridia</taxon>
        <taxon>Lachnospirales</taxon>
        <taxon>Lachnospiraceae</taxon>
        <taxon>Pseudobutyrivibrio</taxon>
    </lineage>
</organism>
<evidence type="ECO:0000256" key="1">
    <source>
        <dbReference type="ARBA" id="ARBA00023235"/>
    </source>
</evidence>
<accession>A0A2G3DUF5</accession>
<reference evidence="3 4" key="2">
    <citation type="submission" date="2017-10" db="EMBL/GenBank/DDBJ databases">
        <authorList>
            <person name="Banno H."/>
            <person name="Chua N.-H."/>
        </authorList>
    </citation>
    <scope>NUCLEOTIDE SEQUENCE [LARGE SCALE GENOMIC DNA]</scope>
    <source>
        <strain evidence="3 4">JK626</strain>
    </source>
</reference>
<dbReference type="Gene3D" id="1.20.59.10">
    <property type="entry name" value="Chorismate mutase"/>
    <property type="match status" value="1"/>
</dbReference>
<dbReference type="PANTHER" id="PTHR38041">
    <property type="entry name" value="CHORISMATE MUTASE"/>
    <property type="match status" value="1"/>
</dbReference>
<protein>
    <submittedName>
        <fullName evidence="3">Chorismate mutase</fullName>
    </submittedName>
</protein>
<proteinExistence type="predicted"/>
<dbReference type="GO" id="GO:0046417">
    <property type="term" value="P:chorismate metabolic process"/>
    <property type="evidence" value="ECO:0007669"/>
    <property type="project" value="InterPro"/>
</dbReference>
<comment type="caution">
    <text evidence="3">The sequence shown here is derived from an EMBL/GenBank/DDBJ whole genome shotgun (WGS) entry which is preliminary data.</text>
</comment>
<dbReference type="SUPFAM" id="SSF48600">
    <property type="entry name" value="Chorismate mutase II"/>
    <property type="match status" value="1"/>
</dbReference>
<dbReference type="Pfam" id="PF01817">
    <property type="entry name" value="CM_2"/>
    <property type="match status" value="1"/>
</dbReference>
<dbReference type="InterPro" id="IPR036979">
    <property type="entry name" value="CM_dom_sf"/>
</dbReference>
<dbReference type="GO" id="GO:0004106">
    <property type="term" value="F:chorismate mutase activity"/>
    <property type="evidence" value="ECO:0007669"/>
    <property type="project" value="InterPro"/>
</dbReference>
<dbReference type="InterPro" id="IPR036263">
    <property type="entry name" value="Chorismate_II_sf"/>
</dbReference>
<gene>
    <name evidence="3" type="ORF">CSX01_09135</name>
</gene>
<evidence type="ECO:0000313" key="3">
    <source>
        <dbReference type="EMBL" id="PHU34571.1"/>
    </source>
</evidence>
<dbReference type="EMBL" id="PDYF01000017">
    <property type="protein sequence ID" value="PHU34571.1"/>
    <property type="molecule type" value="Genomic_DNA"/>
</dbReference>
<sequence>MICASLEEVRSNIDRIDNEIIKLIAERSDYVKQASAFKKSEDGVKAPNRVEAVINKVRSKAEEYGANPDMVEKLYREMISSFINMEMDEFKRKNENK</sequence>